<evidence type="ECO:0000313" key="6">
    <source>
        <dbReference type="EMBL" id="CAC5409885.1"/>
    </source>
</evidence>
<dbReference type="SUPFAM" id="SSF56219">
    <property type="entry name" value="DNase I-like"/>
    <property type="match status" value="1"/>
</dbReference>
<evidence type="ECO:0000256" key="2">
    <source>
        <dbReference type="ARBA" id="ARBA00022771"/>
    </source>
</evidence>
<proteinExistence type="predicted"/>
<dbReference type="PANTHER" id="PTHR33776">
    <property type="entry name" value="ENDO/EXONUCLEASE/PHOSPHATASE DOMAIN-CONTAINING PROTEIN"/>
    <property type="match status" value="1"/>
</dbReference>
<dbReference type="Pfam" id="PF03372">
    <property type="entry name" value="Exo_endo_phos"/>
    <property type="match status" value="1"/>
</dbReference>
<dbReference type="InterPro" id="IPR013083">
    <property type="entry name" value="Znf_RING/FYVE/PHD"/>
</dbReference>
<feature type="domain" description="Endonuclease/exonuclease/phosphatase" evidence="5">
    <location>
        <begin position="85"/>
        <end position="261"/>
    </location>
</feature>
<dbReference type="GO" id="GO:0003824">
    <property type="term" value="F:catalytic activity"/>
    <property type="evidence" value="ECO:0007669"/>
    <property type="project" value="InterPro"/>
</dbReference>
<dbReference type="Gene3D" id="3.60.10.10">
    <property type="entry name" value="Endonuclease/exonuclease/phosphatase"/>
    <property type="match status" value="1"/>
</dbReference>
<dbReference type="Proteomes" id="UP000507470">
    <property type="component" value="Unassembled WGS sequence"/>
</dbReference>
<dbReference type="InterPro" id="IPR036691">
    <property type="entry name" value="Endo/exonu/phosph_ase_sf"/>
</dbReference>
<dbReference type="EMBL" id="CACVKT020007649">
    <property type="protein sequence ID" value="CAC5409885.1"/>
    <property type="molecule type" value="Genomic_DNA"/>
</dbReference>
<dbReference type="OrthoDB" id="6158007at2759"/>
<keyword evidence="2" id="KW-0863">Zinc-finger</keyword>
<dbReference type="GO" id="GO:0008270">
    <property type="term" value="F:zinc ion binding"/>
    <property type="evidence" value="ECO:0007669"/>
    <property type="project" value="UniProtKB-KW"/>
</dbReference>
<reference evidence="6 7" key="1">
    <citation type="submission" date="2020-06" db="EMBL/GenBank/DDBJ databases">
        <authorList>
            <person name="Li R."/>
            <person name="Bekaert M."/>
        </authorList>
    </citation>
    <scope>NUCLEOTIDE SEQUENCE [LARGE SCALE GENOMIC DNA]</scope>
    <source>
        <strain evidence="7">wild</strain>
    </source>
</reference>
<organism evidence="6 7">
    <name type="scientific">Mytilus coruscus</name>
    <name type="common">Sea mussel</name>
    <dbReference type="NCBI Taxonomy" id="42192"/>
    <lineage>
        <taxon>Eukaryota</taxon>
        <taxon>Metazoa</taxon>
        <taxon>Spiralia</taxon>
        <taxon>Lophotrochozoa</taxon>
        <taxon>Mollusca</taxon>
        <taxon>Bivalvia</taxon>
        <taxon>Autobranchia</taxon>
        <taxon>Pteriomorphia</taxon>
        <taxon>Mytilida</taxon>
        <taxon>Mytiloidea</taxon>
        <taxon>Mytilidae</taxon>
        <taxon>Mytilinae</taxon>
        <taxon>Mytilus</taxon>
    </lineage>
</organism>
<dbReference type="InterPro" id="IPR011011">
    <property type="entry name" value="Znf_FYVE_PHD"/>
</dbReference>
<dbReference type="Gene3D" id="3.30.40.10">
    <property type="entry name" value="Zinc/RING finger domain, C3HC4 (zinc finger)"/>
    <property type="match status" value="1"/>
</dbReference>
<evidence type="ECO:0000259" key="4">
    <source>
        <dbReference type="Pfam" id="PF00628"/>
    </source>
</evidence>
<dbReference type="SUPFAM" id="SSF57903">
    <property type="entry name" value="FYVE/PHD zinc finger"/>
    <property type="match status" value="1"/>
</dbReference>
<evidence type="ECO:0000313" key="7">
    <source>
        <dbReference type="Proteomes" id="UP000507470"/>
    </source>
</evidence>
<evidence type="ECO:0000256" key="1">
    <source>
        <dbReference type="ARBA" id="ARBA00022723"/>
    </source>
</evidence>
<dbReference type="InterPro" id="IPR005135">
    <property type="entry name" value="Endo/exonuclease/phosphatase"/>
</dbReference>
<accession>A0A6J8DPJ6</accession>
<feature type="domain" description="PHD-type" evidence="4">
    <location>
        <begin position="1"/>
        <end position="36"/>
    </location>
</feature>
<evidence type="ECO:0000256" key="3">
    <source>
        <dbReference type="ARBA" id="ARBA00022833"/>
    </source>
</evidence>
<dbReference type="InterPro" id="IPR019787">
    <property type="entry name" value="Znf_PHD-finger"/>
</dbReference>
<dbReference type="AlphaFoldDB" id="A0A6J8DPJ6"/>
<keyword evidence="1" id="KW-0479">Metal-binding</keyword>
<evidence type="ECO:0000259" key="5">
    <source>
        <dbReference type="Pfam" id="PF03372"/>
    </source>
</evidence>
<keyword evidence="3" id="KW-0862">Zinc</keyword>
<dbReference type="Pfam" id="PF00628">
    <property type="entry name" value="PHD"/>
    <property type="match status" value="1"/>
</dbReference>
<evidence type="ECO:0008006" key="8">
    <source>
        <dbReference type="Google" id="ProtNLM"/>
    </source>
</evidence>
<protein>
    <recommendedName>
        <fullName evidence="8">PHD-type domain-containing protein</fullName>
    </recommendedName>
</protein>
<keyword evidence="7" id="KW-1185">Reference proteome</keyword>
<gene>
    <name evidence="6" type="ORF">MCOR_43115</name>
</gene>
<name>A0A6J8DPJ6_MYTCO</name>
<sequence length="277" mass="32012">MCDQCDLWFHIKCMTITVTSYNILSQSDDEWYCSKCQLPNFSDSFFEDDDQNQYDDNNCEPESKGMHFIHLNARSLLTKIPELQTIAFKTKAAVISVTETWFDETITNTEANIPGYTILRKDRNRCGGGVCMYIKENLAFTPMNLDEINKNDKFLCIELLLPKSKPIFVGTCYRPPQNCNFVEKFENFLSQLREDCEIILLGDLNICFKDQSGSLYKSLNELLKLFNLSQIIKEPTRITEFTASVIDHILCNNTEKISQSGNYELGRYLATSRRKIE</sequence>
<dbReference type="PANTHER" id="PTHR33776:SF4">
    <property type="entry name" value="ENDONUCLEASE_EXONUCLEASE_PHOSPHATASE DOMAIN-CONTAINING PROTEIN"/>
    <property type="match status" value="1"/>
</dbReference>